<keyword evidence="1" id="KW-0732">Signal</keyword>
<sequence length="67" mass="7674">MKLFTVVIVLAATMSMVVKSSPTSRLQMLNRRQLQGETSSSWMSQWPGMHRRHIVCQVLRLLFGGQK</sequence>
<name>A0A8H3DK60_9AGAM</name>
<comment type="caution">
    <text evidence="2">The sequence shown here is derived from an EMBL/GenBank/DDBJ whole genome shotgun (WGS) entry which is preliminary data.</text>
</comment>
<dbReference type="Proteomes" id="UP000663853">
    <property type="component" value="Unassembled WGS sequence"/>
</dbReference>
<dbReference type="AlphaFoldDB" id="A0A8H3DK60"/>
<reference evidence="2" key="1">
    <citation type="submission" date="2021-01" db="EMBL/GenBank/DDBJ databases">
        <authorList>
            <person name="Kaushik A."/>
        </authorList>
    </citation>
    <scope>NUCLEOTIDE SEQUENCE</scope>
    <source>
        <strain evidence="2">AG6-10EEA</strain>
    </source>
</reference>
<feature type="chain" id="PRO_5034536679" evidence="1">
    <location>
        <begin position="21"/>
        <end position="67"/>
    </location>
</feature>
<organism evidence="2 3">
    <name type="scientific">Rhizoctonia solani</name>
    <dbReference type="NCBI Taxonomy" id="456999"/>
    <lineage>
        <taxon>Eukaryota</taxon>
        <taxon>Fungi</taxon>
        <taxon>Dikarya</taxon>
        <taxon>Basidiomycota</taxon>
        <taxon>Agaricomycotina</taxon>
        <taxon>Agaricomycetes</taxon>
        <taxon>Cantharellales</taxon>
        <taxon>Ceratobasidiaceae</taxon>
        <taxon>Rhizoctonia</taxon>
    </lineage>
</organism>
<dbReference type="EMBL" id="CAJMXA010004092">
    <property type="protein sequence ID" value="CAE6534345.1"/>
    <property type="molecule type" value="Genomic_DNA"/>
</dbReference>
<evidence type="ECO:0000313" key="2">
    <source>
        <dbReference type="EMBL" id="CAE6534345.1"/>
    </source>
</evidence>
<feature type="signal peptide" evidence="1">
    <location>
        <begin position="1"/>
        <end position="20"/>
    </location>
</feature>
<gene>
    <name evidence="2" type="ORF">RDB_LOCUS174509</name>
</gene>
<proteinExistence type="predicted"/>
<protein>
    <submittedName>
        <fullName evidence="2">Uncharacterized protein</fullName>
    </submittedName>
</protein>
<evidence type="ECO:0000313" key="3">
    <source>
        <dbReference type="Proteomes" id="UP000663853"/>
    </source>
</evidence>
<accession>A0A8H3DK60</accession>
<evidence type="ECO:0000256" key="1">
    <source>
        <dbReference type="SAM" id="SignalP"/>
    </source>
</evidence>